<dbReference type="InterPro" id="IPR011990">
    <property type="entry name" value="TPR-like_helical_dom_sf"/>
</dbReference>
<reference evidence="4 5" key="1">
    <citation type="submission" date="2019-07" db="EMBL/GenBank/DDBJ databases">
        <title>WGS assembly of Gossypium mustelinum.</title>
        <authorList>
            <person name="Chen Z.J."/>
            <person name="Sreedasyam A."/>
            <person name="Ando A."/>
            <person name="Song Q."/>
            <person name="De L."/>
            <person name="Hulse-Kemp A."/>
            <person name="Ding M."/>
            <person name="Ye W."/>
            <person name="Kirkbride R."/>
            <person name="Jenkins J."/>
            <person name="Plott C."/>
            <person name="Lovell J."/>
            <person name="Lin Y.-M."/>
            <person name="Vaughn R."/>
            <person name="Liu B."/>
            <person name="Li W."/>
            <person name="Simpson S."/>
            <person name="Scheffler B."/>
            <person name="Saski C."/>
            <person name="Grover C."/>
            <person name="Hu G."/>
            <person name="Conover J."/>
            <person name="Carlson J."/>
            <person name="Shu S."/>
            <person name="Boston L."/>
            <person name="Williams M."/>
            <person name="Peterson D."/>
            <person name="Mcgee K."/>
            <person name="Jones D."/>
            <person name="Wendel J."/>
            <person name="Stelly D."/>
            <person name="Grimwood J."/>
            <person name="Schmutz J."/>
        </authorList>
    </citation>
    <scope>NUCLEOTIDE SEQUENCE [LARGE SCALE GENOMIC DNA]</scope>
    <source>
        <strain evidence="4">1408120.09</strain>
    </source>
</reference>
<feature type="region of interest" description="Disordered" evidence="3">
    <location>
        <begin position="99"/>
        <end position="129"/>
    </location>
</feature>
<proteinExistence type="inferred from homology"/>
<evidence type="ECO:0000256" key="3">
    <source>
        <dbReference type="SAM" id="MobiDB-lite"/>
    </source>
</evidence>
<dbReference type="PANTHER" id="PTHR12979:SF5">
    <property type="entry name" value="CCR4-NOT TRANSCRIPTION COMPLEX SUBUNIT 10"/>
    <property type="match status" value="1"/>
</dbReference>
<organism evidence="4 5">
    <name type="scientific">Gossypium mustelinum</name>
    <name type="common">Cotton</name>
    <name type="synonym">Gossypium caicoense</name>
    <dbReference type="NCBI Taxonomy" id="34275"/>
    <lineage>
        <taxon>Eukaryota</taxon>
        <taxon>Viridiplantae</taxon>
        <taxon>Streptophyta</taxon>
        <taxon>Embryophyta</taxon>
        <taxon>Tracheophyta</taxon>
        <taxon>Spermatophyta</taxon>
        <taxon>Magnoliopsida</taxon>
        <taxon>eudicotyledons</taxon>
        <taxon>Gunneridae</taxon>
        <taxon>Pentapetalae</taxon>
        <taxon>rosids</taxon>
        <taxon>malvids</taxon>
        <taxon>Malvales</taxon>
        <taxon>Malvaceae</taxon>
        <taxon>Malvoideae</taxon>
        <taxon>Gossypium</taxon>
    </lineage>
</organism>
<dbReference type="EMBL" id="CM017648">
    <property type="protein sequence ID" value="TYJ02485.1"/>
    <property type="molecule type" value="Genomic_DNA"/>
</dbReference>
<evidence type="ECO:0000256" key="1">
    <source>
        <dbReference type="ARBA" id="ARBA00010080"/>
    </source>
</evidence>
<evidence type="ECO:0000313" key="4">
    <source>
        <dbReference type="EMBL" id="TYJ02485.1"/>
    </source>
</evidence>
<accession>A0A5D2WL64</accession>
<dbReference type="GO" id="GO:0030014">
    <property type="term" value="C:CCR4-NOT complex"/>
    <property type="evidence" value="ECO:0007669"/>
    <property type="project" value="InterPro"/>
</dbReference>
<feature type="compositionally biased region" description="Polar residues" evidence="3">
    <location>
        <begin position="115"/>
        <end position="129"/>
    </location>
</feature>
<dbReference type="PANTHER" id="PTHR12979">
    <property type="entry name" value="CCR4-NOT TRANSCRIPTION COMPLEX SUBUNIT 10"/>
    <property type="match status" value="1"/>
</dbReference>
<dbReference type="AlphaFoldDB" id="A0A5D2WL64"/>
<sequence length="710" mass="77390">MDSRDSSSSLVPNRDGTAGDDDGVLSVTAALAKDAALYFQSRKLAECVDVLTELKTKKEGDPKVLHNIAIAEFLRDGCSDPKKMLEVLNNIKKRSEELAHASEEQVESGSDVGNKVTSGSKESSSTTRQVSASHSASTIYTAEFDTSVISLNIAVIWFHLHEYAKALSVLEPLYKNIEPIDETTALHICLLLLDVLLASCDASKSADVLNYLEKAFGVGNVSQGDNGNILLQQSTNLVGKLSSVPSSSLVSDVSTPELAASVKASENPLSRTLSEDPLDEMFSTLDIAGQNLSRSADLTSPKELPRTTVDRSIFGVDLKLKLQLYKDKSLHITYNCGLQYLACGKPIIAARCFQKASLIFYKRPLLWLRLAECCLMAVEKGLVEGSRPPSNRSEIRVDVIGKGRWRKLLIDDGISRSRLVDSVGKDDWTLGGDQEPKLSLPFARQCLYNALHLLNCSDSSHLKSLLPSNSSLEENESCDGASSKNPNHKSLVGIDSKPSTLSIDICRKENQMMKQALLANLAYIELELENPLKALSAARSLLELPGCSRIYIFLGHVYAAEALCLLNKPKEAAEHLSIYLSGPNKVESPFSQEDCEQWLVEKPIDCEEPNGGGAAATAAKNPSPEGTQEFMFLKPEEACGTLYANLAALYATQGELDRAHQFTTQALSLLPNSTEATMTAIYIDLVLEKKEPKVAFIIQLLVSRVDQQSF</sequence>
<dbReference type="Proteomes" id="UP000323597">
    <property type="component" value="Chromosome A13"/>
</dbReference>
<keyword evidence="5" id="KW-1185">Reference proteome</keyword>
<feature type="region of interest" description="Disordered" evidence="3">
    <location>
        <begin position="1"/>
        <end position="23"/>
    </location>
</feature>
<gene>
    <name evidence="4" type="ORF">E1A91_A13G233000v1</name>
</gene>
<evidence type="ECO:0000256" key="2">
    <source>
        <dbReference type="PROSITE-ProRule" id="PRU00339"/>
    </source>
</evidence>
<feature type="compositionally biased region" description="Polar residues" evidence="3">
    <location>
        <begin position="1"/>
        <end position="11"/>
    </location>
</feature>
<dbReference type="GO" id="GO:0017148">
    <property type="term" value="P:negative regulation of translation"/>
    <property type="evidence" value="ECO:0007669"/>
    <property type="project" value="TreeGrafter"/>
</dbReference>
<dbReference type="Gene3D" id="1.25.40.10">
    <property type="entry name" value="Tetratricopeptide repeat domain"/>
    <property type="match status" value="1"/>
</dbReference>
<dbReference type="InterPro" id="IPR019734">
    <property type="entry name" value="TPR_rpt"/>
</dbReference>
<dbReference type="InterPro" id="IPR039740">
    <property type="entry name" value="CNOT10"/>
</dbReference>
<evidence type="ECO:0000313" key="5">
    <source>
        <dbReference type="Proteomes" id="UP000323597"/>
    </source>
</evidence>
<feature type="repeat" description="TPR" evidence="2">
    <location>
        <begin position="640"/>
        <end position="673"/>
    </location>
</feature>
<dbReference type="SUPFAM" id="SSF48452">
    <property type="entry name" value="TPR-like"/>
    <property type="match status" value="1"/>
</dbReference>
<dbReference type="PROSITE" id="PS50005">
    <property type="entry name" value="TPR"/>
    <property type="match status" value="1"/>
</dbReference>
<protein>
    <submittedName>
        <fullName evidence="4">Uncharacterized protein</fullName>
    </submittedName>
</protein>
<comment type="similarity">
    <text evidence="1">Belongs to the CNOT10 family.</text>
</comment>
<dbReference type="GO" id="GO:0006402">
    <property type="term" value="P:mRNA catabolic process"/>
    <property type="evidence" value="ECO:0007669"/>
    <property type="project" value="TreeGrafter"/>
</dbReference>
<name>A0A5D2WL64_GOSMU</name>
<keyword evidence="2" id="KW-0802">TPR repeat</keyword>